<gene>
    <name evidence="1" type="ORF">LG649_02700</name>
</gene>
<keyword evidence="2" id="KW-1185">Reference proteome</keyword>
<dbReference type="Gene3D" id="2.40.128.410">
    <property type="match status" value="1"/>
</dbReference>
<name>A0A9X1HZX3_9FLAO</name>
<dbReference type="Proteomes" id="UP001139199">
    <property type="component" value="Unassembled WGS sequence"/>
</dbReference>
<comment type="caution">
    <text evidence="1">The sequence shown here is derived from an EMBL/GenBank/DDBJ whole genome shotgun (WGS) entry which is preliminary data.</text>
</comment>
<dbReference type="AlphaFoldDB" id="A0A9X1HZX3"/>
<sequence length="178" mass="19891">MKSVIIFVLVSLVFLLSCKSSRSKVTEAEISYLNQVIQNKNFKIESTWANPQVTNAMQQVLNSGLLQPGSNASSINLIGNSNFLKISGDSIFSYLPYFGERQMNVNYGGTDGAIKFKGLMQDYKVEKRKDSGYNISFQAKSNTENFDVFITLWPNLKTSISLNSASRFPINYTGNIIK</sequence>
<accession>A0A9X1HZX3</accession>
<dbReference type="EMBL" id="JAJAPW010000001">
    <property type="protein sequence ID" value="MCB4797737.1"/>
    <property type="molecule type" value="Genomic_DNA"/>
</dbReference>
<reference evidence="1" key="1">
    <citation type="submission" date="2021-10" db="EMBL/GenBank/DDBJ databases">
        <title>Tamlana sargassums sp. nov., and Tamlana laminarinivorans sp. nov., two new bacteria isolated from the brown alga.</title>
        <authorList>
            <person name="Li J."/>
        </authorList>
    </citation>
    <scope>NUCLEOTIDE SEQUENCE</scope>
    <source>
        <strain evidence="1">PT2-4</strain>
    </source>
</reference>
<dbReference type="Pfam" id="PF14059">
    <property type="entry name" value="DUF4251"/>
    <property type="match status" value="1"/>
</dbReference>
<protein>
    <submittedName>
        <fullName evidence="1">DUF4251 domain-containing protein</fullName>
    </submittedName>
</protein>
<dbReference type="PROSITE" id="PS51257">
    <property type="entry name" value="PROKAR_LIPOPROTEIN"/>
    <property type="match status" value="1"/>
</dbReference>
<evidence type="ECO:0000313" key="2">
    <source>
        <dbReference type="Proteomes" id="UP001139199"/>
    </source>
</evidence>
<proteinExistence type="predicted"/>
<dbReference type="InterPro" id="IPR025347">
    <property type="entry name" value="DUF4251"/>
</dbReference>
<evidence type="ECO:0000313" key="1">
    <source>
        <dbReference type="EMBL" id="MCB4797737.1"/>
    </source>
</evidence>
<organism evidence="1 2">
    <name type="scientific">Neotamlana laminarinivorans</name>
    <dbReference type="NCBI Taxonomy" id="2883124"/>
    <lineage>
        <taxon>Bacteria</taxon>
        <taxon>Pseudomonadati</taxon>
        <taxon>Bacteroidota</taxon>
        <taxon>Flavobacteriia</taxon>
        <taxon>Flavobacteriales</taxon>
        <taxon>Flavobacteriaceae</taxon>
        <taxon>Neotamlana</taxon>
    </lineage>
</organism>
<dbReference type="RefSeq" id="WP_226540622.1">
    <property type="nucleotide sequence ID" value="NZ_JAJAPW010000001.1"/>
</dbReference>